<evidence type="ECO:0000313" key="2">
    <source>
        <dbReference type="EMBL" id="MBE6510681.1"/>
    </source>
</evidence>
<sequence length="134" mass="14837">MESKNIILILTVIVIILAVGVVAEVFILNNNNTQSTAAANNTTSTNTTVVSISNDEKSDSSENSIESNRPKNDPNYKGYNPYHESEVTKDGWNPRDHEVGRDNLGDGSQRIRYDDGYFRIVDENGYVITYGYGG</sequence>
<name>A0A8T3VMV1_9EURY</name>
<dbReference type="AlphaFoldDB" id="A0A8T3VMV1"/>
<proteinExistence type="predicted"/>
<organism evidence="2 3">
    <name type="scientific">Methanobrevibacter millerae</name>
    <dbReference type="NCBI Taxonomy" id="230361"/>
    <lineage>
        <taxon>Archaea</taxon>
        <taxon>Methanobacteriati</taxon>
        <taxon>Methanobacteriota</taxon>
        <taxon>Methanomada group</taxon>
        <taxon>Methanobacteria</taxon>
        <taxon>Methanobacteriales</taxon>
        <taxon>Methanobacteriaceae</taxon>
        <taxon>Methanobrevibacter</taxon>
    </lineage>
</organism>
<dbReference type="Proteomes" id="UP000713479">
    <property type="component" value="Unassembled WGS sequence"/>
</dbReference>
<gene>
    <name evidence="2" type="ORF">E7Z74_05380</name>
</gene>
<reference evidence="2" key="1">
    <citation type="submission" date="2019-04" db="EMBL/GenBank/DDBJ databases">
        <title>Evolution of Biomass-Degrading Anaerobic Consortia Revealed by Metagenomics.</title>
        <authorList>
            <person name="Peng X."/>
        </authorList>
    </citation>
    <scope>NUCLEOTIDE SEQUENCE</scope>
    <source>
        <strain evidence="2">SIG13</strain>
    </source>
</reference>
<protein>
    <submittedName>
        <fullName evidence="2">Uncharacterized protein</fullName>
    </submittedName>
</protein>
<feature type="compositionally biased region" description="Basic and acidic residues" evidence="1">
    <location>
        <begin position="83"/>
        <end position="106"/>
    </location>
</feature>
<feature type="region of interest" description="Disordered" evidence="1">
    <location>
        <begin position="51"/>
        <end position="106"/>
    </location>
</feature>
<dbReference type="EMBL" id="SUTF01000006">
    <property type="protein sequence ID" value="MBE6510681.1"/>
    <property type="molecule type" value="Genomic_DNA"/>
</dbReference>
<evidence type="ECO:0000313" key="3">
    <source>
        <dbReference type="Proteomes" id="UP000713479"/>
    </source>
</evidence>
<comment type="caution">
    <text evidence="2">The sequence shown here is derived from an EMBL/GenBank/DDBJ whole genome shotgun (WGS) entry which is preliminary data.</text>
</comment>
<accession>A0A8T3VMV1</accession>
<evidence type="ECO:0000256" key="1">
    <source>
        <dbReference type="SAM" id="MobiDB-lite"/>
    </source>
</evidence>